<dbReference type="RefSeq" id="WP_130556253.1">
    <property type="nucleotide sequence ID" value="NZ_AP028947.1"/>
</dbReference>
<proteinExistence type="predicted"/>
<dbReference type="GO" id="GO:0052689">
    <property type="term" value="F:carboxylic ester hydrolase activity"/>
    <property type="evidence" value="ECO:0007669"/>
    <property type="project" value="UniProtKB-ARBA"/>
</dbReference>
<dbReference type="PANTHER" id="PTHR22946">
    <property type="entry name" value="DIENELACTONE HYDROLASE DOMAIN-CONTAINING PROTEIN-RELATED"/>
    <property type="match status" value="1"/>
</dbReference>
<accession>A0AA86MER2</accession>
<dbReference type="Proteomes" id="UP001329151">
    <property type="component" value="Chromosome"/>
</dbReference>
<name>A0AA86MER2_9BURK</name>
<evidence type="ECO:0000313" key="3">
    <source>
        <dbReference type="EMBL" id="BET26260.1"/>
    </source>
</evidence>
<dbReference type="AlphaFoldDB" id="A0AA86MER2"/>
<keyword evidence="4" id="KW-1185">Reference proteome</keyword>
<dbReference type="PROSITE" id="PS51257">
    <property type="entry name" value="PROKAR_LIPOPROTEIN"/>
    <property type="match status" value="1"/>
</dbReference>
<dbReference type="KEGG" id="lto:RGQ30_17610"/>
<gene>
    <name evidence="3" type="ORF">RGQ30_17610</name>
</gene>
<organism evidence="3 4">
    <name type="scientific">Limnobacter thiooxidans</name>
    <dbReference type="NCBI Taxonomy" id="131080"/>
    <lineage>
        <taxon>Bacteria</taxon>
        <taxon>Pseudomonadati</taxon>
        <taxon>Pseudomonadota</taxon>
        <taxon>Betaproteobacteria</taxon>
        <taxon>Burkholderiales</taxon>
        <taxon>Burkholderiaceae</taxon>
        <taxon>Limnobacter</taxon>
    </lineage>
</organism>
<dbReference type="Gene3D" id="3.40.50.1820">
    <property type="entry name" value="alpha/beta hydrolase"/>
    <property type="match status" value="1"/>
</dbReference>
<evidence type="ECO:0000256" key="1">
    <source>
        <dbReference type="ARBA" id="ARBA00022801"/>
    </source>
</evidence>
<dbReference type="InterPro" id="IPR050261">
    <property type="entry name" value="FrsA_esterase"/>
</dbReference>
<reference evidence="3 4" key="1">
    <citation type="submission" date="2023-10" db="EMBL/GenBank/DDBJ databases">
        <title>Complete Genome Sequence of Limnobacter thiooxidans CS-K2T, Isolated from freshwater lake sediments in Bavaria, Germany.</title>
        <authorList>
            <person name="Naruki M."/>
            <person name="Watanabe A."/>
            <person name="Warashina T."/>
            <person name="Morita T."/>
            <person name="Arakawa K."/>
        </authorList>
    </citation>
    <scope>NUCLEOTIDE SEQUENCE [LARGE SCALE GENOMIC DNA]</scope>
    <source>
        <strain evidence="3 4">CS-K2</strain>
    </source>
</reference>
<sequence length="530" mass="57698">MIQLKHSRPILLPILLLASVILAACQTDGTENNSVPGQQSTVVQGAEQVPATTTQALGLDTSCDTSTPYTALWFQCEAASFALLRKGFEESLSNTRLQQAVITQSAINTPVPFAQVLNNPDRISSLLSPSAYWGLTLVGDPFRYPNSNGPNGARFYNTEADVVPVLFHDHTCAKLDGTVWMPQNTPEGTKLPAVVINNGSLVGTQPLYYWAAQALVRAGYMVLTFDQRSQGRSDTLGARGEIGSNIDPSVYWLNLVDAIDFLHSSRSKNHPWQDLCAETASTNAFNPLHAFLDRERLGVAGHSFGAAGATFAQSFGAKGAKPWPGKISKENPIDVIVAWDALGHPDSPINANGGTFTLGLGNYAGPVYNLTATPYPAVIPRVPALDLPSDYGVFSAPYLLGKNPERYLTANRFWRDNGQPAMVVVPHASTHTQYSQGLLLPSSSWCASNSEEVCDSGWVIRMAEHYTVAWFDRWLKQQGEKGFDTADQRLLDNGNPLTGAANMSWHYRSARYFSDRSGKAHDCDNLRSDC</sequence>
<evidence type="ECO:0000256" key="2">
    <source>
        <dbReference type="SAM" id="SignalP"/>
    </source>
</evidence>
<feature type="chain" id="PRO_5041697314" evidence="2">
    <location>
        <begin position="24"/>
        <end position="530"/>
    </location>
</feature>
<protein>
    <submittedName>
        <fullName evidence="3">Uncharacterized protein</fullName>
    </submittedName>
</protein>
<evidence type="ECO:0000313" key="4">
    <source>
        <dbReference type="Proteomes" id="UP001329151"/>
    </source>
</evidence>
<dbReference type="EMBL" id="AP028947">
    <property type="protein sequence ID" value="BET26260.1"/>
    <property type="molecule type" value="Genomic_DNA"/>
</dbReference>
<feature type="signal peptide" evidence="2">
    <location>
        <begin position="1"/>
        <end position="23"/>
    </location>
</feature>
<dbReference type="InterPro" id="IPR029058">
    <property type="entry name" value="AB_hydrolase_fold"/>
</dbReference>
<keyword evidence="1" id="KW-0378">Hydrolase</keyword>
<dbReference type="SUPFAM" id="SSF53474">
    <property type="entry name" value="alpha/beta-Hydrolases"/>
    <property type="match status" value="1"/>
</dbReference>
<keyword evidence="2" id="KW-0732">Signal</keyword>
<dbReference type="PANTHER" id="PTHR22946:SF9">
    <property type="entry name" value="POLYKETIDE TRANSFERASE AF380"/>
    <property type="match status" value="1"/>
</dbReference>